<reference evidence="2 3" key="1">
    <citation type="submission" date="2020-08" db="EMBL/GenBank/DDBJ databases">
        <authorList>
            <person name="Hejnol A."/>
        </authorList>
    </citation>
    <scope>NUCLEOTIDE SEQUENCE [LARGE SCALE GENOMIC DNA]</scope>
</reference>
<dbReference type="Gene3D" id="3.40.50.1820">
    <property type="entry name" value="alpha/beta hydrolase"/>
    <property type="match status" value="1"/>
</dbReference>
<name>A0A7I8W4G3_9ANNE</name>
<dbReference type="Proteomes" id="UP000549394">
    <property type="component" value="Unassembled WGS sequence"/>
</dbReference>
<gene>
    <name evidence="2" type="ORF">DGYR_LOCUS10809</name>
</gene>
<proteinExistence type="predicted"/>
<protein>
    <submittedName>
        <fullName evidence="2">DgyrCDS11465</fullName>
    </submittedName>
</protein>
<dbReference type="AlphaFoldDB" id="A0A7I8W4G3"/>
<comment type="caution">
    <text evidence="2">The sequence shown here is derived from an EMBL/GenBank/DDBJ whole genome shotgun (WGS) entry which is preliminary data.</text>
</comment>
<sequence>MRIEAYFALAFLVTASIAQQWGTNPENSRALRFNYTLTPLDEYILRYDPNYSYDLVRTYTKEDHVVYVLNMTSQVCIIDFSRLFNLKIGIINYLYWQMWRNETDSDHPVWWHWLAVAVPNDLKHGSDGFIYIGSGNNRNPDAPPNADSRNIRRAGQLCVQVGAVAAYLWQIPNQPIRLREDDDDTQDGRVEDSLIALTWRLYLEDPTSKDILLRLPMTKAVVKAMDTIEDFIRGQNGNTVNRFMLSGASKRGWTTWTTAAFDVRVKAMAPTVLTILNMYKNLKNHYRSLGGWTFVFGDYWSEELTTKMETQEFVMLRDIVDPYSYRERFTMPTLVVAGSSDEFFLPDESRLFFNDLPADAKYMWLVENAGHSITSSPSGELYWVNLGHFWKAEIVNYVYPKLTNELTNDNKTATITITTSRPPLNVAAWYAYSLDNGARDFRLRTLSIPIESGIKWHSEPVTAISPVKYTKEFSAPTNGTWLAFFLRVEFLQPDNQKLVVTSEANVVPDTYVLPECFGEDCLGFLV</sequence>
<dbReference type="SUPFAM" id="SSF53474">
    <property type="entry name" value="alpha/beta-Hydrolases"/>
    <property type="match status" value="1"/>
</dbReference>
<dbReference type="EMBL" id="CAJFCJ010000019">
    <property type="protein sequence ID" value="CAD5123089.1"/>
    <property type="molecule type" value="Genomic_DNA"/>
</dbReference>
<organism evidence="2 3">
    <name type="scientific">Dimorphilus gyrociliatus</name>
    <dbReference type="NCBI Taxonomy" id="2664684"/>
    <lineage>
        <taxon>Eukaryota</taxon>
        <taxon>Metazoa</taxon>
        <taxon>Spiralia</taxon>
        <taxon>Lophotrochozoa</taxon>
        <taxon>Annelida</taxon>
        <taxon>Polychaeta</taxon>
        <taxon>Polychaeta incertae sedis</taxon>
        <taxon>Dinophilidae</taxon>
        <taxon>Dimorphilus</taxon>
    </lineage>
</organism>
<dbReference type="PANTHER" id="PTHR31497">
    <property type="entry name" value="AUTOCRINE PROLIFERATION REPRESSOR PROTEIN A"/>
    <property type="match status" value="1"/>
</dbReference>
<keyword evidence="3" id="KW-1185">Reference proteome</keyword>
<dbReference type="InterPro" id="IPR029058">
    <property type="entry name" value="AB_hydrolase_fold"/>
</dbReference>
<evidence type="ECO:0000256" key="1">
    <source>
        <dbReference type="SAM" id="SignalP"/>
    </source>
</evidence>
<evidence type="ECO:0000313" key="2">
    <source>
        <dbReference type="EMBL" id="CAD5123089.1"/>
    </source>
</evidence>
<dbReference type="Pfam" id="PF10142">
    <property type="entry name" value="PhoPQ_related"/>
    <property type="match status" value="1"/>
</dbReference>
<accession>A0A7I8W4G3</accession>
<feature type="signal peptide" evidence="1">
    <location>
        <begin position="1"/>
        <end position="18"/>
    </location>
</feature>
<keyword evidence="1" id="KW-0732">Signal</keyword>
<feature type="chain" id="PRO_5029659394" evidence="1">
    <location>
        <begin position="19"/>
        <end position="526"/>
    </location>
</feature>
<dbReference type="InterPro" id="IPR009199">
    <property type="entry name" value="PhoPQ-act_pathogen-rel_PqaA"/>
</dbReference>
<evidence type="ECO:0000313" key="3">
    <source>
        <dbReference type="Proteomes" id="UP000549394"/>
    </source>
</evidence>
<dbReference type="OrthoDB" id="6050584at2759"/>
<dbReference type="PANTHER" id="PTHR31497:SF0">
    <property type="entry name" value="AUTOCRINE PROLIFERATION REPRESSOR PROTEIN A"/>
    <property type="match status" value="1"/>
</dbReference>